<evidence type="ECO:0000256" key="1">
    <source>
        <dbReference type="SAM" id="MobiDB-lite"/>
    </source>
</evidence>
<dbReference type="EnsemblPlants" id="MELO3C032306.2.1">
    <property type="protein sequence ID" value="MELO3C032306.2.1"/>
    <property type="gene ID" value="MELO3C032306.2"/>
</dbReference>
<dbReference type="AlphaFoldDB" id="A0A9I9EDK1"/>
<evidence type="ECO:0000313" key="2">
    <source>
        <dbReference type="EnsemblPlants" id="MELO3C032306.2.1"/>
    </source>
</evidence>
<feature type="compositionally biased region" description="Low complexity" evidence="1">
    <location>
        <begin position="46"/>
        <end position="57"/>
    </location>
</feature>
<sequence length="65" mass="6979">MFVHKALIVVVASPRTQSPLSRSLIRMELVAPSILLRSTLPHQGVLSLPLKKPPSSSNHVPSMGA</sequence>
<accession>A0A9I9EDK1</accession>
<protein>
    <submittedName>
        <fullName evidence="2">Uncharacterized protein</fullName>
    </submittedName>
</protein>
<reference evidence="2" key="1">
    <citation type="submission" date="2023-03" db="UniProtKB">
        <authorList>
            <consortium name="EnsemblPlants"/>
        </authorList>
    </citation>
    <scope>IDENTIFICATION</scope>
</reference>
<feature type="region of interest" description="Disordered" evidence="1">
    <location>
        <begin position="46"/>
        <end position="65"/>
    </location>
</feature>
<proteinExistence type="predicted"/>
<name>A0A9I9EDK1_CUCME</name>
<organism evidence="2">
    <name type="scientific">Cucumis melo</name>
    <name type="common">Muskmelon</name>
    <dbReference type="NCBI Taxonomy" id="3656"/>
    <lineage>
        <taxon>Eukaryota</taxon>
        <taxon>Viridiplantae</taxon>
        <taxon>Streptophyta</taxon>
        <taxon>Embryophyta</taxon>
        <taxon>Tracheophyta</taxon>
        <taxon>Spermatophyta</taxon>
        <taxon>Magnoliopsida</taxon>
        <taxon>eudicotyledons</taxon>
        <taxon>Gunneridae</taxon>
        <taxon>Pentapetalae</taxon>
        <taxon>rosids</taxon>
        <taxon>fabids</taxon>
        <taxon>Cucurbitales</taxon>
        <taxon>Cucurbitaceae</taxon>
        <taxon>Benincaseae</taxon>
        <taxon>Cucumis</taxon>
    </lineage>
</organism>
<dbReference type="Gramene" id="MELO3C032306.2.1">
    <property type="protein sequence ID" value="MELO3C032306.2.1"/>
    <property type="gene ID" value="MELO3C032306.2"/>
</dbReference>